<dbReference type="GeneID" id="61294080"/>
<name>A0A090IDD6_9GAMM</name>
<feature type="signal peptide" evidence="6">
    <location>
        <begin position="1"/>
        <end position="18"/>
    </location>
</feature>
<sequence>MKSIFLMLALVTSFTCYAAEESRSLKVVAIDWTHVETLLALGVTPLGIAQKQDYNAWVKEPKIPNGVLDLGLRTQPNLELLAELAPTQILISPMFSVLTPQLQKITKVTEIGLYKKGNVNWQAMESMTRELAMNIGVEKEAEHFILQKRDEILALKQQVPSDLPPVLMVQFMDANHLRVFGDNSLYKTAVNELGIESAWQGTTNQWGFSLVGINELVGIDAQIVVIEPLPIGTESALEHNELWQFMSKESNYPVLRMPAVWSFGALSSATRFADLFVRALSSHLVAKNSGE</sequence>
<evidence type="ECO:0000259" key="7">
    <source>
        <dbReference type="PROSITE" id="PS50983"/>
    </source>
</evidence>
<feature type="domain" description="Fe/B12 periplasmic-binding" evidence="7">
    <location>
        <begin position="26"/>
        <end position="284"/>
    </location>
</feature>
<dbReference type="Proteomes" id="UP000183794">
    <property type="component" value="Unassembled WGS sequence"/>
</dbReference>
<evidence type="ECO:0000313" key="9">
    <source>
        <dbReference type="EMBL" id="SGY83931.1"/>
    </source>
</evidence>
<evidence type="ECO:0000256" key="2">
    <source>
        <dbReference type="ARBA" id="ARBA00008814"/>
    </source>
</evidence>
<dbReference type="KEGG" id="mvs:MVIS_0627"/>
<evidence type="ECO:0000256" key="6">
    <source>
        <dbReference type="SAM" id="SignalP"/>
    </source>
</evidence>
<keyword evidence="4" id="KW-0406">Ion transport</keyword>
<evidence type="ECO:0000313" key="11">
    <source>
        <dbReference type="Proteomes" id="UP000183794"/>
    </source>
</evidence>
<comment type="similarity">
    <text evidence="2">Belongs to the bacterial solute-binding protein 8 family.</text>
</comment>
<dbReference type="EMBL" id="FPLD01000008">
    <property type="protein sequence ID" value="SGY83931.1"/>
    <property type="molecule type" value="Genomic_DNA"/>
</dbReference>
<dbReference type="EMBL" id="FPLJ01000010">
    <property type="protein sequence ID" value="SGY82984.1"/>
    <property type="molecule type" value="Genomic_DNA"/>
</dbReference>
<evidence type="ECO:0000313" key="8">
    <source>
        <dbReference type="EMBL" id="SGY82984.1"/>
    </source>
</evidence>
<dbReference type="PROSITE" id="PS50983">
    <property type="entry name" value="FE_B12_PBP"/>
    <property type="match status" value="1"/>
</dbReference>
<proteinExistence type="inferred from homology"/>
<dbReference type="InterPro" id="IPR051313">
    <property type="entry name" value="Bact_iron-sidero_bind"/>
</dbReference>
<dbReference type="PANTHER" id="PTHR30532">
    <property type="entry name" value="IRON III DICITRATE-BINDING PERIPLASMIC PROTEIN"/>
    <property type="match status" value="1"/>
</dbReference>
<dbReference type="PRINTS" id="PR01715">
    <property type="entry name" value="FERRIBNDNGPP"/>
</dbReference>
<comment type="subcellular location">
    <subcellularLocation>
        <location evidence="1">Cell envelope</location>
    </subcellularLocation>
</comment>
<reference evidence="9 11" key="2">
    <citation type="submission" date="2016-11" db="EMBL/GenBank/DDBJ databases">
        <authorList>
            <person name="Jaros S."/>
            <person name="Januszkiewicz K."/>
            <person name="Wedrychowicz H."/>
        </authorList>
    </citation>
    <scope>NUCLEOTIDE SEQUENCE [LARGE SCALE GENOMIC DNA]</scope>
    <source>
        <strain evidence="9">NVI 5450</strain>
    </source>
</reference>
<evidence type="ECO:0000256" key="1">
    <source>
        <dbReference type="ARBA" id="ARBA00004196"/>
    </source>
</evidence>
<keyword evidence="3" id="KW-0813">Transport</keyword>
<protein>
    <submittedName>
        <fullName evidence="9">Periplasmic binding protein</fullName>
    </submittedName>
</protein>
<organism evidence="9 11">
    <name type="scientific">Moritella viscosa</name>
    <dbReference type="NCBI Taxonomy" id="80854"/>
    <lineage>
        <taxon>Bacteria</taxon>
        <taxon>Pseudomonadati</taxon>
        <taxon>Pseudomonadota</taxon>
        <taxon>Gammaproteobacteria</taxon>
        <taxon>Alteromonadales</taxon>
        <taxon>Moritellaceae</taxon>
        <taxon>Moritella</taxon>
    </lineage>
</organism>
<gene>
    <name evidence="8" type="ORF">MT2528_0347</name>
    <name evidence="9" type="ORF">NVI5450_0331</name>
</gene>
<keyword evidence="5 6" id="KW-0732">Signal</keyword>
<evidence type="ECO:0000256" key="5">
    <source>
        <dbReference type="ARBA" id="ARBA00022729"/>
    </source>
</evidence>
<dbReference type="RefSeq" id="WP_211705409.1">
    <property type="nucleotide sequence ID" value="NZ_CAWQZC010000154.1"/>
</dbReference>
<evidence type="ECO:0000256" key="4">
    <source>
        <dbReference type="ARBA" id="ARBA00022496"/>
    </source>
</evidence>
<dbReference type="Proteomes" id="UP000182660">
    <property type="component" value="Unassembled WGS sequence"/>
</dbReference>
<dbReference type="GO" id="GO:1901678">
    <property type="term" value="P:iron coordination entity transport"/>
    <property type="evidence" value="ECO:0007669"/>
    <property type="project" value="UniProtKB-ARBA"/>
</dbReference>
<dbReference type="SUPFAM" id="SSF53807">
    <property type="entry name" value="Helical backbone' metal receptor"/>
    <property type="match status" value="1"/>
</dbReference>
<accession>A0A090IDD6</accession>
<keyword evidence="4" id="KW-0410">Iron transport</keyword>
<dbReference type="InterPro" id="IPR002491">
    <property type="entry name" value="ABC_transptr_periplasmic_BD"/>
</dbReference>
<reference evidence="8 10" key="1">
    <citation type="submission" date="2016-11" db="EMBL/GenBank/DDBJ databases">
        <authorList>
            <person name="Klemetsen T."/>
        </authorList>
    </citation>
    <scope>NUCLEOTIDE SEQUENCE [LARGE SCALE GENOMIC DNA]</scope>
    <source>
        <strain evidence="8">MT 2528</strain>
    </source>
</reference>
<dbReference type="AlphaFoldDB" id="A0A090IDD6"/>
<dbReference type="Gene3D" id="3.40.50.1980">
    <property type="entry name" value="Nitrogenase molybdenum iron protein domain"/>
    <property type="match status" value="2"/>
</dbReference>
<feature type="chain" id="PRO_5015029812" evidence="6">
    <location>
        <begin position="19"/>
        <end position="291"/>
    </location>
</feature>
<keyword evidence="4" id="KW-0408">Iron</keyword>
<evidence type="ECO:0000313" key="10">
    <source>
        <dbReference type="Proteomes" id="UP000182660"/>
    </source>
</evidence>
<dbReference type="HOGENOM" id="CLU_038034_10_0_6"/>
<dbReference type="PATRIC" id="fig|80854.5.peg.657"/>
<dbReference type="PANTHER" id="PTHR30532:SF1">
    <property type="entry name" value="IRON(3+)-HYDROXAMATE-BINDING PROTEIN FHUD"/>
    <property type="match status" value="1"/>
</dbReference>
<keyword evidence="10" id="KW-1185">Reference proteome</keyword>
<dbReference type="STRING" id="80854.MVIS_0627"/>
<dbReference type="Pfam" id="PF01497">
    <property type="entry name" value="Peripla_BP_2"/>
    <property type="match status" value="1"/>
</dbReference>
<dbReference type="GO" id="GO:0030288">
    <property type="term" value="C:outer membrane-bounded periplasmic space"/>
    <property type="evidence" value="ECO:0007669"/>
    <property type="project" value="TreeGrafter"/>
</dbReference>
<evidence type="ECO:0000256" key="3">
    <source>
        <dbReference type="ARBA" id="ARBA00022448"/>
    </source>
</evidence>